<dbReference type="Proteomes" id="UP001169764">
    <property type="component" value="Unassembled WGS sequence"/>
</dbReference>
<evidence type="ECO:0000313" key="3">
    <source>
        <dbReference type="Proteomes" id="UP001169764"/>
    </source>
</evidence>
<organism evidence="2 3">
    <name type="scientific">Sphingomonas natans</name>
    <dbReference type="NCBI Taxonomy" id="3063330"/>
    <lineage>
        <taxon>Bacteria</taxon>
        <taxon>Pseudomonadati</taxon>
        <taxon>Pseudomonadota</taxon>
        <taxon>Alphaproteobacteria</taxon>
        <taxon>Sphingomonadales</taxon>
        <taxon>Sphingomonadaceae</taxon>
        <taxon>Sphingomonas</taxon>
    </lineage>
</organism>
<keyword evidence="3" id="KW-1185">Reference proteome</keyword>
<comment type="caution">
    <text evidence="2">The sequence shown here is derived from an EMBL/GenBank/DDBJ whole genome shotgun (WGS) entry which is preliminary data.</text>
</comment>
<dbReference type="RefSeq" id="WP_303539243.1">
    <property type="nucleotide sequence ID" value="NZ_JAUOTP010000001.1"/>
</dbReference>
<evidence type="ECO:0008006" key="4">
    <source>
        <dbReference type="Google" id="ProtNLM"/>
    </source>
</evidence>
<proteinExistence type="predicted"/>
<gene>
    <name evidence="2" type="ORF">Q4F19_00810</name>
</gene>
<evidence type="ECO:0000313" key="2">
    <source>
        <dbReference type="EMBL" id="MDO6412912.1"/>
    </source>
</evidence>
<accession>A0ABT8Y3M4</accession>
<feature type="region of interest" description="Disordered" evidence="1">
    <location>
        <begin position="70"/>
        <end position="93"/>
    </location>
</feature>
<evidence type="ECO:0000256" key="1">
    <source>
        <dbReference type="SAM" id="MobiDB-lite"/>
    </source>
</evidence>
<protein>
    <recommendedName>
        <fullName evidence="4">YARHG domain-containing protein</fullName>
    </recommendedName>
</protein>
<sequence length="93" mass="9862">MHVRYLAALVALPLLTAATLPRDAPEHAADASDKVICKKFIRTGSLVDGYRICKTKADWQRDRDNARSLGTGGACNVADTPDPNKPGSGACPV</sequence>
<dbReference type="EMBL" id="JAUOTP010000001">
    <property type="protein sequence ID" value="MDO6412912.1"/>
    <property type="molecule type" value="Genomic_DNA"/>
</dbReference>
<name>A0ABT8Y3M4_9SPHN</name>
<reference evidence="2" key="1">
    <citation type="submission" date="2023-07" db="EMBL/GenBank/DDBJ databases">
        <authorList>
            <person name="Kim M."/>
        </authorList>
    </citation>
    <scope>NUCLEOTIDE SEQUENCE</scope>
    <source>
        <strain evidence="2">BIUV-7</strain>
    </source>
</reference>